<accession>A0AAX1J9P3</accession>
<reference evidence="6" key="3">
    <citation type="submission" date="2020-11" db="EMBL/GenBank/DDBJ databases">
        <title>Intraspecies plasmid and genomic variation of Mycobacterium kubicae revealed by the complete genome sequences of two clinical isolates.</title>
        <authorList>
            <person name="Hendrix J.R."/>
            <person name="Epperson L.E."/>
            <person name="Honda J.R."/>
            <person name="Strong M."/>
        </authorList>
    </citation>
    <scope>NUCLEOTIDE SEQUENCE</scope>
    <source>
        <strain evidence="6">JCM 13573</strain>
    </source>
</reference>
<reference evidence="5 7" key="1">
    <citation type="journal article" date="2019" name="Emerg. Microbes Infect.">
        <title>Comprehensive subspecies identification of 175 nontuberculous mycobacteria species based on 7547 genomic profiles.</title>
        <authorList>
            <person name="Matsumoto Y."/>
            <person name="Kinjo T."/>
            <person name="Motooka D."/>
            <person name="Nabeya D."/>
            <person name="Jung N."/>
            <person name="Uechi K."/>
            <person name="Horii T."/>
            <person name="Iida T."/>
            <person name="Fujita J."/>
            <person name="Nakamura S."/>
        </authorList>
    </citation>
    <scope>NUCLEOTIDE SEQUENCE [LARGE SCALE GENOMIC DNA]</scope>
    <source>
        <strain evidence="5 7">JCM 13573</strain>
    </source>
</reference>
<evidence type="ECO:0000256" key="3">
    <source>
        <dbReference type="SAM" id="SignalP"/>
    </source>
</evidence>
<keyword evidence="6" id="KW-0378">Hydrolase</keyword>
<evidence type="ECO:0000256" key="2">
    <source>
        <dbReference type="PIRSR" id="PIRSR637460-2"/>
    </source>
</evidence>
<feature type="active site" description="Nucleophile" evidence="1">
    <location>
        <position position="37"/>
    </location>
</feature>
<keyword evidence="3" id="KW-0732">Signal</keyword>
<dbReference type="Proteomes" id="UP000465306">
    <property type="component" value="Unassembled WGS sequence"/>
</dbReference>
<dbReference type="InterPro" id="IPR037460">
    <property type="entry name" value="SEST-like"/>
</dbReference>
<dbReference type="InterPro" id="IPR013830">
    <property type="entry name" value="SGNH_hydro"/>
</dbReference>
<organism evidence="6 8">
    <name type="scientific">Mycobacterium kubicae</name>
    <dbReference type="NCBI Taxonomy" id="120959"/>
    <lineage>
        <taxon>Bacteria</taxon>
        <taxon>Bacillati</taxon>
        <taxon>Actinomycetota</taxon>
        <taxon>Actinomycetes</taxon>
        <taxon>Mycobacteriales</taxon>
        <taxon>Mycobacteriaceae</taxon>
        <taxon>Mycobacterium</taxon>
        <taxon>Mycobacterium simiae complex</taxon>
    </lineage>
</organism>
<proteinExistence type="predicted"/>
<feature type="signal peptide" evidence="3">
    <location>
        <begin position="1"/>
        <end position="20"/>
    </location>
</feature>
<dbReference type="CDD" id="cd01823">
    <property type="entry name" value="SEST_like"/>
    <property type="match status" value="1"/>
</dbReference>
<evidence type="ECO:0000313" key="7">
    <source>
        <dbReference type="Proteomes" id="UP000465306"/>
    </source>
</evidence>
<dbReference type="SUPFAM" id="SSF52266">
    <property type="entry name" value="SGNH hydrolase"/>
    <property type="match status" value="1"/>
</dbReference>
<dbReference type="EMBL" id="BLKU01000005">
    <property type="protein sequence ID" value="GFG65754.1"/>
    <property type="molecule type" value="Genomic_DNA"/>
</dbReference>
<evidence type="ECO:0000313" key="6">
    <source>
        <dbReference type="EMBL" id="QPI37921.1"/>
    </source>
</evidence>
<keyword evidence="7" id="KW-1185">Reference proteome</keyword>
<reference evidence="5" key="2">
    <citation type="submission" date="2020-02" db="EMBL/GenBank/DDBJ databases">
        <authorList>
            <person name="Matsumoto Y."/>
            <person name="Kinjo T."/>
            <person name="Motooka D."/>
            <person name="Nabeya D."/>
            <person name="Jung N."/>
            <person name="Uechi K."/>
            <person name="Horii T."/>
            <person name="Iida T."/>
            <person name="Fujita J."/>
            <person name="Nakamura S."/>
        </authorList>
    </citation>
    <scope>NUCLEOTIDE SEQUENCE</scope>
    <source>
        <strain evidence="5">JCM 13573</strain>
    </source>
</reference>
<keyword evidence="2" id="KW-1015">Disulfide bond</keyword>
<dbReference type="InterPro" id="IPR036514">
    <property type="entry name" value="SGNH_hydro_sf"/>
</dbReference>
<dbReference type="GO" id="GO:0019433">
    <property type="term" value="P:triglyceride catabolic process"/>
    <property type="evidence" value="ECO:0007669"/>
    <property type="project" value="TreeGrafter"/>
</dbReference>
<dbReference type="Proteomes" id="UP000663583">
    <property type="component" value="Chromosome"/>
</dbReference>
<dbReference type="KEGG" id="mku:I2456_27405"/>
<dbReference type="RefSeq" id="WP_163703890.1">
    <property type="nucleotide sequence ID" value="NZ_BLKU01000005.1"/>
</dbReference>
<feature type="disulfide bond" evidence="2">
    <location>
        <begin position="193"/>
        <end position="242"/>
    </location>
</feature>
<dbReference type="PROSITE" id="PS51257">
    <property type="entry name" value="PROKAR_LIPOPROTEIN"/>
    <property type="match status" value="1"/>
</dbReference>
<dbReference type="GO" id="GO:0004806">
    <property type="term" value="F:triacylglycerol lipase activity"/>
    <property type="evidence" value="ECO:0007669"/>
    <property type="project" value="TreeGrafter"/>
</dbReference>
<feature type="domain" description="SGNH hydrolase-type esterase" evidence="4">
    <location>
        <begin position="33"/>
        <end position="270"/>
    </location>
</feature>
<evidence type="ECO:0000259" key="4">
    <source>
        <dbReference type="Pfam" id="PF13472"/>
    </source>
</evidence>
<dbReference type="EMBL" id="CP065047">
    <property type="protein sequence ID" value="QPI37921.1"/>
    <property type="molecule type" value="Genomic_DNA"/>
</dbReference>
<dbReference type="Gene3D" id="3.40.50.1110">
    <property type="entry name" value="SGNH hydrolase"/>
    <property type="match status" value="1"/>
</dbReference>
<evidence type="ECO:0000256" key="1">
    <source>
        <dbReference type="PIRSR" id="PIRSR637460-1"/>
    </source>
</evidence>
<feature type="active site" evidence="1">
    <location>
        <position position="263"/>
    </location>
</feature>
<feature type="chain" id="PRO_5043914695" evidence="3">
    <location>
        <begin position="21"/>
        <end position="284"/>
    </location>
</feature>
<dbReference type="PANTHER" id="PTHR37981:SF1">
    <property type="entry name" value="SGNH HYDROLASE-TYPE ESTERASE DOMAIN-CONTAINING PROTEIN"/>
    <property type="match status" value="1"/>
</dbReference>
<feature type="disulfide bond" evidence="2">
    <location>
        <begin position="130"/>
        <end position="140"/>
    </location>
</feature>
<dbReference type="AlphaFoldDB" id="A0AAX1J9P3"/>
<name>A0AAX1J9P3_9MYCO</name>
<protein>
    <submittedName>
        <fullName evidence="5">Lipase</fullName>
    </submittedName>
    <submittedName>
        <fullName evidence="6">SGNH/GDSL hydrolase family protein</fullName>
    </submittedName>
</protein>
<feature type="disulfide bond" evidence="2">
    <location>
        <begin position="53"/>
        <end position="78"/>
    </location>
</feature>
<sequence length="284" mass="30148">MGSRRLVIASVLGVLGVACAPPGTSPERLHYVALGDSVAADPGVPDPGSPEGCHKSTNNYPSILARRLKVAAFVDATCSGATTDNILRAAQQTSTGPVDPQIESVTAATDLVTITIGANDIELVTELRQCEVKSPDPTPCKTQFVVGDVDRVAALTEAHAPSWATLIDRVRAKARKARVILVGYGILLRPGGCYPAQPVLPQDSDYLQTKLNDLDDRQRKLAADKGIEFFDTRPLHEGHDMCAAPADRYVEGYVTQDPAVPLHPTPLGAAAVGDALADYVSRHR</sequence>
<dbReference type="PANTHER" id="PTHR37981">
    <property type="entry name" value="LIPASE 2"/>
    <property type="match status" value="1"/>
</dbReference>
<gene>
    <name evidence="6" type="ORF">I2456_27405</name>
    <name evidence="5" type="ORF">MKUB_32440</name>
</gene>
<evidence type="ECO:0000313" key="5">
    <source>
        <dbReference type="EMBL" id="GFG65754.1"/>
    </source>
</evidence>
<dbReference type="Pfam" id="PF13472">
    <property type="entry name" value="Lipase_GDSL_2"/>
    <property type="match status" value="1"/>
</dbReference>
<evidence type="ECO:0000313" key="8">
    <source>
        <dbReference type="Proteomes" id="UP000663583"/>
    </source>
</evidence>